<dbReference type="InterPro" id="IPR002159">
    <property type="entry name" value="CD36_fam"/>
</dbReference>
<dbReference type="Pfam" id="PF01130">
    <property type="entry name" value="CD36"/>
    <property type="match status" value="1"/>
</dbReference>
<feature type="transmembrane region" description="Helical" evidence="8">
    <location>
        <begin position="12"/>
        <end position="43"/>
    </location>
</feature>
<evidence type="ECO:0000313" key="10">
    <source>
        <dbReference type="Proteomes" id="UP000708208"/>
    </source>
</evidence>
<evidence type="ECO:0000256" key="3">
    <source>
        <dbReference type="ARBA" id="ARBA00022475"/>
    </source>
</evidence>
<keyword evidence="7" id="KW-0325">Glycoprotein</keyword>
<evidence type="ECO:0000256" key="8">
    <source>
        <dbReference type="SAM" id="Phobius"/>
    </source>
</evidence>
<keyword evidence="4 8" id="KW-0812">Transmembrane</keyword>
<comment type="subcellular location">
    <subcellularLocation>
        <location evidence="1">Cell membrane</location>
    </subcellularLocation>
</comment>
<dbReference type="GO" id="GO:0005886">
    <property type="term" value="C:plasma membrane"/>
    <property type="evidence" value="ECO:0007669"/>
    <property type="project" value="UniProtKB-SubCell"/>
</dbReference>
<keyword evidence="3" id="KW-1003">Cell membrane</keyword>
<keyword evidence="5 8" id="KW-1133">Transmembrane helix</keyword>
<comment type="similarity">
    <text evidence="2">Belongs to the CD36 family.</text>
</comment>
<evidence type="ECO:0000256" key="4">
    <source>
        <dbReference type="ARBA" id="ARBA00022692"/>
    </source>
</evidence>
<keyword evidence="10" id="KW-1185">Reference proteome</keyword>
<evidence type="ECO:0000256" key="5">
    <source>
        <dbReference type="ARBA" id="ARBA00022989"/>
    </source>
</evidence>
<name>A0A8J2LS40_9HEXA</name>
<dbReference type="GO" id="GO:0005044">
    <property type="term" value="F:scavenger receptor activity"/>
    <property type="evidence" value="ECO:0007669"/>
    <property type="project" value="TreeGrafter"/>
</dbReference>
<evidence type="ECO:0000256" key="6">
    <source>
        <dbReference type="ARBA" id="ARBA00023136"/>
    </source>
</evidence>
<accession>A0A8J2LS40</accession>
<reference evidence="9" key="1">
    <citation type="submission" date="2021-06" db="EMBL/GenBank/DDBJ databases">
        <authorList>
            <person name="Hodson N. C."/>
            <person name="Mongue J. A."/>
            <person name="Jaron S. K."/>
        </authorList>
    </citation>
    <scope>NUCLEOTIDE SEQUENCE</scope>
</reference>
<evidence type="ECO:0000256" key="2">
    <source>
        <dbReference type="ARBA" id="ARBA00010532"/>
    </source>
</evidence>
<gene>
    <name evidence="9" type="ORF">AFUS01_LOCUS46921</name>
</gene>
<dbReference type="Proteomes" id="UP000708208">
    <property type="component" value="Unassembled WGS sequence"/>
</dbReference>
<dbReference type="PANTHER" id="PTHR11923">
    <property type="entry name" value="SCAVENGER RECEPTOR CLASS B TYPE-1 SR-B1"/>
    <property type="match status" value="1"/>
</dbReference>
<evidence type="ECO:0000256" key="1">
    <source>
        <dbReference type="ARBA" id="ARBA00004236"/>
    </source>
</evidence>
<dbReference type="PANTHER" id="PTHR11923:SF51">
    <property type="entry name" value="LYSOSOME MEMBRANE PROTEIN 2"/>
    <property type="match status" value="1"/>
</dbReference>
<protein>
    <submittedName>
        <fullName evidence="9">Uncharacterized protein</fullName>
    </submittedName>
</protein>
<dbReference type="EMBL" id="CAJVCH010571572">
    <property type="protein sequence ID" value="CAG7837879.1"/>
    <property type="molecule type" value="Genomic_DNA"/>
</dbReference>
<dbReference type="OrthoDB" id="195015at2759"/>
<comment type="caution">
    <text evidence="9">The sequence shown here is derived from an EMBL/GenBank/DDBJ whole genome shotgun (WGS) entry which is preliminary data.</text>
</comment>
<evidence type="ECO:0000256" key="7">
    <source>
        <dbReference type="ARBA" id="ARBA00023180"/>
    </source>
</evidence>
<dbReference type="GO" id="GO:0005737">
    <property type="term" value="C:cytoplasm"/>
    <property type="evidence" value="ECO:0007669"/>
    <property type="project" value="TreeGrafter"/>
</dbReference>
<keyword evidence="6 8" id="KW-0472">Membrane</keyword>
<organism evidence="9 10">
    <name type="scientific">Allacma fusca</name>
    <dbReference type="NCBI Taxonomy" id="39272"/>
    <lineage>
        <taxon>Eukaryota</taxon>
        <taxon>Metazoa</taxon>
        <taxon>Ecdysozoa</taxon>
        <taxon>Arthropoda</taxon>
        <taxon>Hexapoda</taxon>
        <taxon>Collembola</taxon>
        <taxon>Symphypleona</taxon>
        <taxon>Sminthuridae</taxon>
        <taxon>Allacma</taxon>
    </lineage>
</organism>
<sequence length="504" mass="57317">MKNRNPYKKSSIKWYTGLAIAVVSLALLISTTLIFFLGIPYIYKETVTAGTQLLEGSEALTKWSNVTVPVYLRFYFFNVTNPEAVIQNGSKFEVQDVGPYVWEEKRTKEVVAVDEEEDTLTFTETIRFYFRPDLSIGSQEDQINLVNIPFISLATQLYTNLYSFAANYAIDLLKDEGESVVLREVKIRELIFDGVKLKPTYQTFVDIGSLASDIPAEFKDGTFALYGGRNGTPSKEFKIYRGVKNYEDFGRVVTYDNKTEVSWWTNTSLPEGSPQYCNKINGTDGHLIRPFLPKEKLVLFSPEVCRSAYLEYDQEIFFRGVPAYQFKPPRHKEVPENERCFCVDPGHQLNGKCTAGIVRLFPCQHGSPIVMSNPHFLGMPKEVRDGVVGMKPNRSMHETTMIIEPITGATLFAIKRVQVSVEYQRLPNIRSFDDVSHTFVPILWVEETGGVDDITLDRIRGQLITSMQIVNIVQWVVIGILIVLMIVGVFLIWKSRQGEEKPIT</sequence>
<evidence type="ECO:0000313" key="9">
    <source>
        <dbReference type="EMBL" id="CAG7837879.1"/>
    </source>
</evidence>
<feature type="transmembrane region" description="Helical" evidence="8">
    <location>
        <begin position="472"/>
        <end position="493"/>
    </location>
</feature>
<dbReference type="AlphaFoldDB" id="A0A8J2LS40"/>
<proteinExistence type="inferred from homology"/>